<sequence length="371" mass="41579">MHLGLIVPDVLTRQHEHRSGLIWSEDHETCITDLQCRRFGQYSLISWAVWFTSATSVCWRILRPLALTVRFVWLPYHDRGLVPSDLWTSRGPTHMLRDSEISPSRTGNNHTYWETQHVSHVEVWHQWRQHIRDDPVLPVEDLSSPKDDYIRWYWNITLVYIGNPANCDTHTVGYKPAGMDRWMMEVDDMVTRVIQGPPSSPKQTLPVRPSCRHPRESVADRGAHGVKKGTCRLPGGGACGGHTLAPPHLGRRGHANPRHGGERGERFGGHRHGDLGSSDHDDPFDPSFSLGLTPHAQSHPGGLGTSYAPPLLNLEFSSFWSPQPPGLGLSSFQAPPHSSTTDEVTSAQQLGFGHRVEKNTTRLTPSDSPYN</sequence>
<dbReference type="Proteomes" id="UP001060085">
    <property type="component" value="Linkage Group LG06"/>
</dbReference>
<gene>
    <name evidence="1" type="ORF">M9H77_27687</name>
</gene>
<comment type="caution">
    <text evidence="1">The sequence shown here is derived from an EMBL/GenBank/DDBJ whole genome shotgun (WGS) entry which is preliminary data.</text>
</comment>
<proteinExistence type="predicted"/>
<name>A0ACC0AE27_CATRO</name>
<protein>
    <submittedName>
        <fullName evidence="1">Uncharacterized protein</fullName>
    </submittedName>
</protein>
<evidence type="ECO:0000313" key="2">
    <source>
        <dbReference type="Proteomes" id="UP001060085"/>
    </source>
</evidence>
<dbReference type="EMBL" id="CM044706">
    <property type="protein sequence ID" value="KAI5658894.1"/>
    <property type="molecule type" value="Genomic_DNA"/>
</dbReference>
<reference evidence="2" key="1">
    <citation type="journal article" date="2023" name="Nat. Plants">
        <title>Single-cell RNA sequencing provides a high-resolution roadmap for understanding the multicellular compartmentation of specialized metabolism.</title>
        <authorList>
            <person name="Sun S."/>
            <person name="Shen X."/>
            <person name="Li Y."/>
            <person name="Li Y."/>
            <person name="Wang S."/>
            <person name="Li R."/>
            <person name="Zhang H."/>
            <person name="Shen G."/>
            <person name="Guo B."/>
            <person name="Wei J."/>
            <person name="Xu J."/>
            <person name="St-Pierre B."/>
            <person name="Chen S."/>
            <person name="Sun C."/>
        </authorList>
    </citation>
    <scope>NUCLEOTIDE SEQUENCE [LARGE SCALE GENOMIC DNA]</scope>
</reference>
<keyword evidence="2" id="KW-1185">Reference proteome</keyword>
<organism evidence="1 2">
    <name type="scientific">Catharanthus roseus</name>
    <name type="common">Madagascar periwinkle</name>
    <name type="synonym">Vinca rosea</name>
    <dbReference type="NCBI Taxonomy" id="4058"/>
    <lineage>
        <taxon>Eukaryota</taxon>
        <taxon>Viridiplantae</taxon>
        <taxon>Streptophyta</taxon>
        <taxon>Embryophyta</taxon>
        <taxon>Tracheophyta</taxon>
        <taxon>Spermatophyta</taxon>
        <taxon>Magnoliopsida</taxon>
        <taxon>eudicotyledons</taxon>
        <taxon>Gunneridae</taxon>
        <taxon>Pentapetalae</taxon>
        <taxon>asterids</taxon>
        <taxon>lamiids</taxon>
        <taxon>Gentianales</taxon>
        <taxon>Apocynaceae</taxon>
        <taxon>Rauvolfioideae</taxon>
        <taxon>Vinceae</taxon>
        <taxon>Catharanthinae</taxon>
        <taxon>Catharanthus</taxon>
    </lineage>
</organism>
<evidence type="ECO:0000313" key="1">
    <source>
        <dbReference type="EMBL" id="KAI5658894.1"/>
    </source>
</evidence>
<accession>A0ACC0AE27</accession>